<dbReference type="SUPFAM" id="SSF53098">
    <property type="entry name" value="Ribonuclease H-like"/>
    <property type="match status" value="1"/>
</dbReference>
<evidence type="ECO:0000313" key="3">
    <source>
        <dbReference type="Proteomes" id="UP000236161"/>
    </source>
</evidence>
<reference evidence="2 3" key="1">
    <citation type="journal article" date="2017" name="Nature">
        <title>The Apostasia genome and the evolution of orchids.</title>
        <authorList>
            <person name="Zhang G.Q."/>
            <person name="Liu K.W."/>
            <person name="Li Z."/>
            <person name="Lohaus R."/>
            <person name="Hsiao Y.Y."/>
            <person name="Niu S.C."/>
            <person name="Wang J.Y."/>
            <person name="Lin Y.C."/>
            <person name="Xu Q."/>
            <person name="Chen L.J."/>
            <person name="Yoshida K."/>
            <person name="Fujiwara S."/>
            <person name="Wang Z.W."/>
            <person name="Zhang Y.Q."/>
            <person name="Mitsuda N."/>
            <person name="Wang M."/>
            <person name="Liu G.H."/>
            <person name="Pecoraro L."/>
            <person name="Huang H.X."/>
            <person name="Xiao X.J."/>
            <person name="Lin M."/>
            <person name="Wu X.Y."/>
            <person name="Wu W.L."/>
            <person name="Chen Y.Y."/>
            <person name="Chang S.B."/>
            <person name="Sakamoto S."/>
            <person name="Ohme-Takagi M."/>
            <person name="Yagi M."/>
            <person name="Zeng S.J."/>
            <person name="Shen C.Y."/>
            <person name="Yeh C.M."/>
            <person name="Luo Y.B."/>
            <person name="Tsai W.C."/>
            <person name="Van de Peer Y."/>
            <person name="Liu Z.J."/>
        </authorList>
    </citation>
    <scope>NUCLEOTIDE SEQUENCE [LARGE SCALE GENOMIC DNA]</scope>
    <source>
        <strain evidence="3">cv. Shenzhen</strain>
        <tissue evidence="2">Stem</tissue>
    </source>
</reference>
<dbReference type="InterPro" id="IPR036397">
    <property type="entry name" value="RNaseH_sf"/>
</dbReference>
<dbReference type="GO" id="GO:0016787">
    <property type="term" value="F:hydrolase activity"/>
    <property type="evidence" value="ECO:0007669"/>
    <property type="project" value="UniProtKB-KW"/>
</dbReference>
<dbReference type="Gene3D" id="3.30.420.10">
    <property type="entry name" value="Ribonuclease H-like superfamily/Ribonuclease H"/>
    <property type="match status" value="1"/>
</dbReference>
<dbReference type="PANTHER" id="PTHR42648">
    <property type="entry name" value="TRANSPOSASE, PUTATIVE-RELATED"/>
    <property type="match status" value="1"/>
</dbReference>
<keyword evidence="3" id="KW-1185">Reference proteome</keyword>
<proteinExistence type="predicted"/>
<feature type="domain" description="Integrase catalytic" evidence="1">
    <location>
        <begin position="52"/>
        <end position="156"/>
    </location>
</feature>
<accession>A0A2I0AQC1</accession>
<dbReference type="InterPro" id="IPR039537">
    <property type="entry name" value="Retrotran_Ty1/copia-like"/>
</dbReference>
<dbReference type="AlphaFoldDB" id="A0A2I0AQC1"/>
<gene>
    <name evidence="2" type="ORF">AXF42_Ash015111</name>
</gene>
<sequence>MTHSNMKLFSKLSKYDHVDGLHKVKYENNKLCDACQEGKQARCSHKAKELVSSSQPLELLHLDLLDSHGVVSIGGGRYVLVIIDDYSRFSWTLFLGHKNDTLERFIIFCKRVENEKGVKVNRIRSDHGGEFDNFNFQFFCKANGYLLEFSNPRTPQ</sequence>
<name>A0A2I0AQC1_9ASPA</name>
<dbReference type="Pfam" id="PF00665">
    <property type="entry name" value="rve"/>
    <property type="match status" value="1"/>
</dbReference>
<dbReference type="GO" id="GO:0003676">
    <property type="term" value="F:nucleic acid binding"/>
    <property type="evidence" value="ECO:0007669"/>
    <property type="project" value="InterPro"/>
</dbReference>
<dbReference type="OrthoDB" id="1751476at2759"/>
<dbReference type="EMBL" id="KZ451960">
    <property type="protein sequence ID" value="PKA57735.1"/>
    <property type="molecule type" value="Genomic_DNA"/>
</dbReference>
<dbReference type="Proteomes" id="UP000236161">
    <property type="component" value="Unassembled WGS sequence"/>
</dbReference>
<dbReference type="EC" id="3.1.13.-" evidence="2"/>
<evidence type="ECO:0000259" key="1">
    <source>
        <dbReference type="PROSITE" id="PS50994"/>
    </source>
</evidence>
<dbReference type="PROSITE" id="PS50994">
    <property type="entry name" value="INTEGRASE"/>
    <property type="match status" value="1"/>
</dbReference>
<dbReference type="InterPro" id="IPR001584">
    <property type="entry name" value="Integrase_cat-core"/>
</dbReference>
<protein>
    <submittedName>
        <fullName evidence="2">Retrovirus-related Pol polyprotein from transposon TNT 1-94</fullName>
        <ecNumber evidence="2">3.1.13.-</ecNumber>
    </submittedName>
</protein>
<dbReference type="PANTHER" id="PTHR42648:SF21">
    <property type="entry name" value="CYSTEINE-RICH RLK (RECEPTOR-LIKE PROTEIN KINASE) 8"/>
    <property type="match status" value="1"/>
</dbReference>
<dbReference type="STRING" id="1088818.A0A2I0AQC1"/>
<evidence type="ECO:0000313" key="2">
    <source>
        <dbReference type="EMBL" id="PKA57735.1"/>
    </source>
</evidence>
<keyword evidence="2" id="KW-0378">Hydrolase</keyword>
<organism evidence="2 3">
    <name type="scientific">Apostasia shenzhenica</name>
    <dbReference type="NCBI Taxonomy" id="1088818"/>
    <lineage>
        <taxon>Eukaryota</taxon>
        <taxon>Viridiplantae</taxon>
        <taxon>Streptophyta</taxon>
        <taxon>Embryophyta</taxon>
        <taxon>Tracheophyta</taxon>
        <taxon>Spermatophyta</taxon>
        <taxon>Magnoliopsida</taxon>
        <taxon>Liliopsida</taxon>
        <taxon>Asparagales</taxon>
        <taxon>Orchidaceae</taxon>
        <taxon>Apostasioideae</taxon>
        <taxon>Apostasia</taxon>
    </lineage>
</organism>
<dbReference type="InterPro" id="IPR012337">
    <property type="entry name" value="RNaseH-like_sf"/>
</dbReference>
<dbReference type="GO" id="GO:0015074">
    <property type="term" value="P:DNA integration"/>
    <property type="evidence" value="ECO:0007669"/>
    <property type="project" value="InterPro"/>
</dbReference>